<proteinExistence type="inferred from homology"/>
<dbReference type="SMART" id="SM00220">
    <property type="entry name" value="S_TKc"/>
    <property type="match status" value="1"/>
</dbReference>
<evidence type="ECO:0000313" key="13">
    <source>
        <dbReference type="EMBL" id="JAQ09970.1"/>
    </source>
</evidence>
<keyword evidence="4 7" id="KW-0547">Nucleotide-binding</keyword>
<sequence length="437" mass="48115">MEGTPGKKASGDGVEISLAQVDSAEDADAGVLRDKTNDAGRKEAKEAAKKNRRRKKTTASLGPTCFQDMYRLTGEILGSGAYASVQTCVSTLTDMEFAVKVIEKTPAHPRARVFREVETFHHCQGQPNIIQLLEMFEDDKYYYLVFEKVVGGQLLSRIQERKRFTEREAAEVTRDLATALKFLHKKGIAHRDLKPENILCVSRSALSPVKLCDLDLGSGVRFSPVGPLSTPRLNSPVGSAEFMAPEVVDVFVSDCPTASYDKRCDLWSLGVVVYILLSGYPPFWGRSCQEDPRNGPCIGADCPLCRVSLFQEICDGDVVFDEKEWCAVSDLAKDLILRLLRIDPEERLTAEEVLCHPWVVKMCAAETSNLLDTPNVINKNNSASELSSMADSAMTLNRVLVQQLSLCDPVPTGACPDMSLSSVQSSTLLQRRTTKAV</sequence>
<evidence type="ECO:0000256" key="6">
    <source>
        <dbReference type="ARBA" id="ARBA00022840"/>
    </source>
</evidence>
<evidence type="ECO:0000256" key="8">
    <source>
        <dbReference type="RuleBase" id="RU000304"/>
    </source>
</evidence>
<feature type="domain" description="Protein kinase" evidence="10">
    <location>
        <begin position="71"/>
        <end position="359"/>
    </location>
</feature>
<dbReference type="EMBL" id="GBHO01039272">
    <property type="protein sequence ID" value="JAG04332.1"/>
    <property type="molecule type" value="Transcribed_RNA"/>
</dbReference>
<evidence type="ECO:0000259" key="10">
    <source>
        <dbReference type="PROSITE" id="PS50011"/>
    </source>
</evidence>
<evidence type="ECO:0000256" key="9">
    <source>
        <dbReference type="SAM" id="MobiDB-lite"/>
    </source>
</evidence>
<evidence type="ECO:0000256" key="7">
    <source>
        <dbReference type="PROSITE-ProRule" id="PRU10141"/>
    </source>
</evidence>
<evidence type="ECO:0000256" key="2">
    <source>
        <dbReference type="ARBA" id="ARBA00022527"/>
    </source>
</evidence>
<keyword evidence="3" id="KW-0808">Transferase</keyword>
<reference evidence="11" key="2">
    <citation type="submission" date="2014-07" db="EMBL/GenBank/DDBJ databases">
        <authorList>
            <person name="Hull J."/>
        </authorList>
    </citation>
    <scope>NUCLEOTIDE SEQUENCE</scope>
</reference>
<accession>A0A0A9W7A5</accession>
<feature type="compositionally biased region" description="Basic and acidic residues" evidence="9">
    <location>
        <begin position="31"/>
        <end position="49"/>
    </location>
</feature>
<dbReference type="GO" id="GO:0005524">
    <property type="term" value="F:ATP binding"/>
    <property type="evidence" value="ECO:0007669"/>
    <property type="project" value="UniProtKB-UniRule"/>
</dbReference>
<dbReference type="Gene3D" id="3.30.200.20">
    <property type="entry name" value="Phosphorylase Kinase, domain 1"/>
    <property type="match status" value="1"/>
</dbReference>
<name>A0A0A9W7A5_LYGHE</name>
<evidence type="ECO:0000313" key="11">
    <source>
        <dbReference type="EMBL" id="JAG04332.1"/>
    </source>
</evidence>
<keyword evidence="2 8" id="KW-0723">Serine/threonine-protein kinase</keyword>
<keyword evidence="6 7" id="KW-0067">ATP-binding</keyword>
<protein>
    <submittedName>
        <fullName evidence="11">MAP kinase-interacting serine/threonine-protein kinase 1</fullName>
    </submittedName>
</protein>
<dbReference type="InterPro" id="IPR050205">
    <property type="entry name" value="CDPK_Ser/Thr_kinases"/>
</dbReference>
<dbReference type="InterPro" id="IPR000719">
    <property type="entry name" value="Prot_kinase_dom"/>
</dbReference>
<evidence type="ECO:0000313" key="12">
    <source>
        <dbReference type="EMBL" id="JAG60389.1"/>
    </source>
</evidence>
<evidence type="ECO:0000256" key="3">
    <source>
        <dbReference type="ARBA" id="ARBA00022679"/>
    </source>
</evidence>
<dbReference type="AlphaFoldDB" id="A0A0A9W7A5"/>
<dbReference type="InterPro" id="IPR008271">
    <property type="entry name" value="Ser/Thr_kinase_AS"/>
</dbReference>
<dbReference type="EMBL" id="GDHC01008659">
    <property type="protein sequence ID" value="JAQ09970.1"/>
    <property type="molecule type" value="Transcribed_RNA"/>
</dbReference>
<organism evidence="11">
    <name type="scientific">Lygus hesperus</name>
    <name type="common">Western plant bug</name>
    <dbReference type="NCBI Taxonomy" id="30085"/>
    <lineage>
        <taxon>Eukaryota</taxon>
        <taxon>Metazoa</taxon>
        <taxon>Ecdysozoa</taxon>
        <taxon>Arthropoda</taxon>
        <taxon>Hexapoda</taxon>
        <taxon>Insecta</taxon>
        <taxon>Pterygota</taxon>
        <taxon>Neoptera</taxon>
        <taxon>Paraneoptera</taxon>
        <taxon>Hemiptera</taxon>
        <taxon>Heteroptera</taxon>
        <taxon>Panheteroptera</taxon>
        <taxon>Cimicomorpha</taxon>
        <taxon>Miridae</taxon>
        <taxon>Mirini</taxon>
        <taxon>Lygus</taxon>
    </lineage>
</organism>
<reference evidence="11" key="1">
    <citation type="journal article" date="2014" name="PLoS ONE">
        <title>Transcriptome-Based Identification of ABC Transporters in the Western Tarnished Plant Bug Lygus hesperus.</title>
        <authorList>
            <person name="Hull J.J."/>
            <person name="Chaney K."/>
            <person name="Geib S.M."/>
            <person name="Fabrick J.A."/>
            <person name="Brent C.S."/>
            <person name="Walsh D."/>
            <person name="Lavine L.C."/>
        </authorList>
    </citation>
    <scope>NUCLEOTIDE SEQUENCE</scope>
</reference>
<dbReference type="Gene3D" id="1.10.510.10">
    <property type="entry name" value="Transferase(Phosphotransferase) domain 1"/>
    <property type="match status" value="1"/>
</dbReference>
<evidence type="ECO:0000256" key="4">
    <source>
        <dbReference type="ARBA" id="ARBA00022741"/>
    </source>
</evidence>
<feature type="region of interest" description="Disordered" evidence="9">
    <location>
        <begin position="25"/>
        <end position="58"/>
    </location>
</feature>
<reference evidence="13" key="4">
    <citation type="journal article" date="2016" name="Gigascience">
        <title>De novo construction of an expanded transcriptome assembly for the western tarnished plant bug, Lygus hesperus.</title>
        <authorList>
            <person name="Tassone E.E."/>
            <person name="Geib S.M."/>
            <person name="Hall B."/>
            <person name="Fabrick J.A."/>
            <person name="Brent C.S."/>
            <person name="Hull J.J."/>
        </authorList>
    </citation>
    <scope>NUCLEOTIDE SEQUENCE</scope>
</reference>
<gene>
    <name evidence="11" type="primary">Mknk1_1</name>
    <name evidence="13" type="synonym">Mknk1_0</name>
    <name evidence="11" type="ORF">CM83_56071</name>
    <name evidence="13" type="ORF">g.50242</name>
</gene>
<dbReference type="Pfam" id="PF00069">
    <property type="entry name" value="Pkinase"/>
    <property type="match status" value="1"/>
</dbReference>
<dbReference type="GO" id="GO:0004674">
    <property type="term" value="F:protein serine/threonine kinase activity"/>
    <property type="evidence" value="ECO:0007669"/>
    <property type="project" value="UniProtKB-KW"/>
</dbReference>
<evidence type="ECO:0000256" key="5">
    <source>
        <dbReference type="ARBA" id="ARBA00022777"/>
    </source>
</evidence>
<keyword evidence="5 11" id="KW-0418">Kinase</keyword>
<dbReference type="InterPro" id="IPR011009">
    <property type="entry name" value="Kinase-like_dom_sf"/>
</dbReference>
<dbReference type="PROSITE" id="PS00108">
    <property type="entry name" value="PROTEIN_KINASE_ST"/>
    <property type="match status" value="1"/>
</dbReference>
<dbReference type="FunFam" id="3.30.200.20:FF:000093">
    <property type="entry name" value="Putative map kinase-interacting serine/threonine-protein kinase 1"/>
    <property type="match status" value="1"/>
</dbReference>
<dbReference type="PANTHER" id="PTHR24349">
    <property type="entry name" value="SERINE/THREONINE-PROTEIN KINASE"/>
    <property type="match status" value="1"/>
</dbReference>
<dbReference type="InterPro" id="IPR017441">
    <property type="entry name" value="Protein_kinase_ATP_BS"/>
</dbReference>
<dbReference type="PROSITE" id="PS50011">
    <property type="entry name" value="PROTEIN_KINASE_DOM"/>
    <property type="match status" value="1"/>
</dbReference>
<dbReference type="PROSITE" id="PS00107">
    <property type="entry name" value="PROTEIN_KINASE_ATP"/>
    <property type="match status" value="1"/>
</dbReference>
<reference evidence="12" key="3">
    <citation type="submission" date="2014-09" db="EMBL/GenBank/DDBJ databases">
        <authorList>
            <person name="Magalhaes I.L.F."/>
            <person name="Oliveira U."/>
            <person name="Santos F.R."/>
            <person name="Vidigal T.H.D.A."/>
            <person name="Brescovit A.D."/>
            <person name="Santos A.J."/>
        </authorList>
    </citation>
    <scope>NUCLEOTIDE SEQUENCE</scope>
</reference>
<dbReference type="EMBL" id="GBRD01005432">
    <property type="protein sequence ID" value="JAG60389.1"/>
    <property type="molecule type" value="Transcribed_RNA"/>
</dbReference>
<evidence type="ECO:0000256" key="1">
    <source>
        <dbReference type="ARBA" id="ARBA00006692"/>
    </source>
</evidence>
<comment type="similarity">
    <text evidence="1">Belongs to the protein kinase superfamily. CAMK Ser/Thr protein kinase family.</text>
</comment>
<feature type="binding site" evidence="7">
    <location>
        <position position="100"/>
    </location>
    <ligand>
        <name>ATP</name>
        <dbReference type="ChEBI" id="CHEBI:30616"/>
    </ligand>
</feature>
<dbReference type="SUPFAM" id="SSF56112">
    <property type="entry name" value="Protein kinase-like (PK-like)"/>
    <property type="match status" value="1"/>
</dbReference>